<organism evidence="1">
    <name type="scientific">Borely moumouvirus</name>
    <dbReference type="NCBI Taxonomy" id="2712067"/>
    <lineage>
        <taxon>Viruses</taxon>
        <taxon>Varidnaviria</taxon>
        <taxon>Bamfordvirae</taxon>
        <taxon>Nucleocytoviricota</taxon>
        <taxon>Megaviricetes</taxon>
        <taxon>Imitervirales</taxon>
        <taxon>Mimiviridae</taxon>
        <taxon>Megamimivirinae</taxon>
        <taxon>Moumouvirus</taxon>
    </lineage>
</organism>
<sequence>MNWLETNSYLKGIINSLDDLHDPVRVAGFDLDDTLICKSKDKNKKWRLLDSSIKNKISELVDNKYIIIIFTNQGGMSLNKNFDKITWRKAVEDLIKIFISNLNTNKYYFAIYTAKAYDFYRKPNTGLWNLMKNDLKDEFNLEKINISNKSFFCGDAAGRIAPSFFKKKINPSSNKGDFSDTDRKFAINVGIDFLTPEEFLLEKNDNSEYKLEGIIPHEFLKAQKFKKYSFEPRKKEMIMLIGPPGSGKSYFVTKYILPHNYVYINRDTCKTKIKCFNETKKALTENKSVVIDNTNPDVLSRMEYTSLAKDFGYKNIRAIIINTDEKLYKHLNNVRHIYSDGKIPKVSDIAYRIYKNKYISPQKTEGFDIIETIDFVIENDNFNDPKWVNAFNKLSEYK</sequence>
<dbReference type="GO" id="GO:0046403">
    <property type="term" value="F:polynucleotide 3'-phosphatase activity"/>
    <property type="evidence" value="ECO:0007669"/>
    <property type="project" value="TreeGrafter"/>
</dbReference>
<dbReference type="InterPro" id="IPR013954">
    <property type="entry name" value="PNK3P"/>
</dbReference>
<dbReference type="EMBL" id="MN175499">
    <property type="protein sequence ID" value="QID06053.1"/>
    <property type="molecule type" value="Genomic_DNA"/>
</dbReference>
<dbReference type="InterPro" id="IPR036412">
    <property type="entry name" value="HAD-like_sf"/>
</dbReference>
<dbReference type="SUPFAM" id="SSF56784">
    <property type="entry name" value="HAD-like"/>
    <property type="match status" value="1"/>
</dbReference>
<keyword evidence="1" id="KW-0808">Transferase</keyword>
<dbReference type="Gene3D" id="3.40.50.1000">
    <property type="entry name" value="HAD superfamily/HAD-like"/>
    <property type="match status" value="1"/>
</dbReference>
<protein>
    <submittedName>
        <fullName evidence="1">Polynucleotide phosphatase/kinase</fullName>
    </submittedName>
</protein>
<evidence type="ECO:0000313" key="1">
    <source>
        <dbReference type="EMBL" id="QID06053.1"/>
    </source>
</evidence>
<dbReference type="InterPro" id="IPR023214">
    <property type="entry name" value="HAD_sf"/>
</dbReference>
<dbReference type="GO" id="GO:0046404">
    <property type="term" value="F:ATP-dependent polydeoxyribonucleotide 5'-hydroxyl-kinase activity"/>
    <property type="evidence" value="ECO:0007669"/>
    <property type="project" value="TreeGrafter"/>
</dbReference>
<dbReference type="InterPro" id="IPR006549">
    <property type="entry name" value="HAD-SF_hydro_IIIA"/>
</dbReference>
<proteinExistence type="predicted"/>
<keyword evidence="1" id="KW-0418">Kinase</keyword>
<dbReference type="NCBIfam" id="TIGR01662">
    <property type="entry name" value="HAD-SF-IIIA"/>
    <property type="match status" value="1"/>
</dbReference>
<dbReference type="PANTHER" id="PTHR12083:SF9">
    <property type="entry name" value="BIFUNCTIONAL POLYNUCLEOTIDE PHOSPHATASE_KINASE"/>
    <property type="match status" value="1"/>
</dbReference>
<dbReference type="Gene3D" id="3.40.50.300">
    <property type="entry name" value="P-loop containing nucleotide triphosphate hydrolases"/>
    <property type="match status" value="1"/>
</dbReference>
<name>A0A6G6AC92_9VIRU</name>
<dbReference type="InterPro" id="IPR006551">
    <property type="entry name" value="Polynucleotide_phosphatase"/>
</dbReference>
<dbReference type="SUPFAM" id="SSF52540">
    <property type="entry name" value="P-loop containing nucleoside triphosphate hydrolases"/>
    <property type="match status" value="1"/>
</dbReference>
<dbReference type="GO" id="GO:0003690">
    <property type="term" value="F:double-stranded DNA binding"/>
    <property type="evidence" value="ECO:0007669"/>
    <property type="project" value="TreeGrafter"/>
</dbReference>
<dbReference type="Pfam" id="PF08645">
    <property type="entry name" value="PNK3P"/>
    <property type="match status" value="1"/>
</dbReference>
<dbReference type="InterPro" id="IPR027417">
    <property type="entry name" value="P-loop_NTPase"/>
</dbReference>
<accession>A0A6G6AC92</accession>
<reference evidence="1" key="1">
    <citation type="submission" date="2019-07" db="EMBL/GenBank/DDBJ databases">
        <title>The discovery of a new lineage B mimivirus raises questions about particles surface fibrils.</title>
        <authorList>
            <person name="Silva L.K.S."/>
            <person name="Rodrigues R.A.L."/>
            <person name="Andrade A.C.S.P."/>
            <person name="Hikida H."/>
            <person name="Andreani J."/>
            <person name="Levasseur A."/>
            <person name="La Scola B."/>
            <person name="Abrahao J.S."/>
        </authorList>
    </citation>
    <scope>NUCLEOTIDE SEQUENCE</scope>
    <source>
        <strain evidence="1">B60</strain>
    </source>
</reference>
<dbReference type="PANTHER" id="PTHR12083">
    <property type="entry name" value="BIFUNCTIONAL POLYNUCLEOTIDE PHOSPHATASE/KINASE"/>
    <property type="match status" value="1"/>
</dbReference>
<dbReference type="GO" id="GO:0006281">
    <property type="term" value="P:DNA repair"/>
    <property type="evidence" value="ECO:0007669"/>
    <property type="project" value="TreeGrafter"/>
</dbReference>
<dbReference type="NCBIfam" id="TIGR01664">
    <property type="entry name" value="DNA-3'-Pase"/>
    <property type="match status" value="1"/>
</dbReference>